<proteinExistence type="predicted"/>
<dbReference type="Proteomes" id="UP000218334">
    <property type="component" value="Unassembled WGS sequence"/>
</dbReference>
<organism evidence="1 2">
    <name type="scientific">Armillaria solidipes</name>
    <dbReference type="NCBI Taxonomy" id="1076256"/>
    <lineage>
        <taxon>Eukaryota</taxon>
        <taxon>Fungi</taxon>
        <taxon>Dikarya</taxon>
        <taxon>Basidiomycota</taxon>
        <taxon>Agaricomycotina</taxon>
        <taxon>Agaricomycetes</taxon>
        <taxon>Agaricomycetidae</taxon>
        <taxon>Agaricales</taxon>
        <taxon>Marasmiineae</taxon>
        <taxon>Physalacriaceae</taxon>
        <taxon>Armillaria</taxon>
    </lineage>
</organism>
<dbReference type="AlphaFoldDB" id="A0A2H3BEU4"/>
<evidence type="ECO:0000313" key="2">
    <source>
        <dbReference type="Proteomes" id="UP000218334"/>
    </source>
</evidence>
<name>A0A2H3BEU4_9AGAR</name>
<dbReference type="EMBL" id="KZ293461">
    <property type="protein sequence ID" value="PBK63097.1"/>
    <property type="molecule type" value="Genomic_DNA"/>
</dbReference>
<evidence type="ECO:0000313" key="1">
    <source>
        <dbReference type="EMBL" id="PBK63097.1"/>
    </source>
</evidence>
<gene>
    <name evidence="1" type="ORF">ARMSODRAFT_553761</name>
</gene>
<protein>
    <submittedName>
        <fullName evidence="1">Uncharacterized protein</fullName>
    </submittedName>
</protein>
<reference evidence="2" key="1">
    <citation type="journal article" date="2017" name="Nat. Ecol. Evol.">
        <title>Genome expansion and lineage-specific genetic innovations in the forest pathogenic fungi Armillaria.</title>
        <authorList>
            <person name="Sipos G."/>
            <person name="Prasanna A.N."/>
            <person name="Walter M.C."/>
            <person name="O'Connor E."/>
            <person name="Balint B."/>
            <person name="Krizsan K."/>
            <person name="Kiss B."/>
            <person name="Hess J."/>
            <person name="Varga T."/>
            <person name="Slot J."/>
            <person name="Riley R."/>
            <person name="Boka B."/>
            <person name="Rigling D."/>
            <person name="Barry K."/>
            <person name="Lee J."/>
            <person name="Mihaltcheva S."/>
            <person name="LaButti K."/>
            <person name="Lipzen A."/>
            <person name="Waldron R."/>
            <person name="Moloney N.M."/>
            <person name="Sperisen C."/>
            <person name="Kredics L."/>
            <person name="Vagvoelgyi C."/>
            <person name="Patrignani A."/>
            <person name="Fitzpatrick D."/>
            <person name="Nagy I."/>
            <person name="Doyle S."/>
            <person name="Anderson J.B."/>
            <person name="Grigoriev I.V."/>
            <person name="Gueldener U."/>
            <person name="Muensterkoetter M."/>
            <person name="Nagy L.G."/>
        </authorList>
    </citation>
    <scope>NUCLEOTIDE SEQUENCE [LARGE SCALE GENOMIC DNA]</scope>
    <source>
        <strain evidence="2">28-4</strain>
    </source>
</reference>
<accession>A0A2H3BEU4</accession>
<sequence length="187" mass="21499">MRSRQASFLHRYFSAFDLEGVFFLMREEVLKYRGKKIDTSVQKERIEDSATAAPRSYLTSHTGTSYCCLLREISESASRRLSAHAKHIRVHLLKKRSQIIQDLTEMIVQLIEGRASKLDYEVLQSFAPLLETNDLPAVLQVVAMFSACIGNRMQLATDRRPCQLRISPIFDSSFVVSDHLRTVGWFR</sequence>
<keyword evidence="2" id="KW-1185">Reference proteome</keyword>